<proteinExistence type="predicted"/>
<evidence type="ECO:0000313" key="1">
    <source>
        <dbReference type="EMBL" id="SVD48428.1"/>
    </source>
</evidence>
<gene>
    <name evidence="1" type="ORF">METZ01_LOCUS401282</name>
</gene>
<organism evidence="1">
    <name type="scientific">marine metagenome</name>
    <dbReference type="NCBI Taxonomy" id="408172"/>
    <lineage>
        <taxon>unclassified sequences</taxon>
        <taxon>metagenomes</taxon>
        <taxon>ecological metagenomes</taxon>
    </lineage>
</organism>
<evidence type="ECO:0008006" key="2">
    <source>
        <dbReference type="Google" id="ProtNLM"/>
    </source>
</evidence>
<dbReference type="AlphaFoldDB" id="A0A382VRD1"/>
<name>A0A382VRD1_9ZZZZ</name>
<dbReference type="EMBL" id="UINC01153617">
    <property type="protein sequence ID" value="SVD48428.1"/>
    <property type="molecule type" value="Genomic_DNA"/>
</dbReference>
<sequence>MNNQNHVLIYSRYCEYCNELIEKLKDTPSIAKTIEAHEIDKLKNVPVWVKKVPAIMTNTGEKLQGTPVFRWL</sequence>
<protein>
    <recommendedName>
        <fullName evidence="2">Glutaredoxin domain-containing protein</fullName>
    </recommendedName>
</protein>
<reference evidence="1" key="1">
    <citation type="submission" date="2018-05" db="EMBL/GenBank/DDBJ databases">
        <authorList>
            <person name="Lanie J.A."/>
            <person name="Ng W.-L."/>
            <person name="Kazmierczak K.M."/>
            <person name="Andrzejewski T.M."/>
            <person name="Davidsen T.M."/>
            <person name="Wayne K.J."/>
            <person name="Tettelin H."/>
            <person name="Glass J.I."/>
            <person name="Rusch D."/>
            <person name="Podicherti R."/>
            <person name="Tsui H.-C.T."/>
            <person name="Winkler M.E."/>
        </authorList>
    </citation>
    <scope>NUCLEOTIDE SEQUENCE</scope>
</reference>
<accession>A0A382VRD1</accession>
<feature type="non-terminal residue" evidence="1">
    <location>
        <position position="72"/>
    </location>
</feature>